<evidence type="ECO:0000256" key="5">
    <source>
        <dbReference type="ARBA" id="ARBA00023163"/>
    </source>
</evidence>
<dbReference type="EMBL" id="OA882118">
    <property type="protein sequence ID" value="CAD7273006.1"/>
    <property type="molecule type" value="Genomic_DNA"/>
</dbReference>
<dbReference type="InterPro" id="IPR009332">
    <property type="entry name" value="Med22"/>
</dbReference>
<evidence type="ECO:0000256" key="7">
    <source>
        <dbReference type="ARBA" id="ARBA00025687"/>
    </source>
</evidence>
<evidence type="ECO:0000256" key="4">
    <source>
        <dbReference type="ARBA" id="ARBA00023015"/>
    </source>
</evidence>
<evidence type="ECO:0000313" key="10">
    <source>
        <dbReference type="Proteomes" id="UP000678499"/>
    </source>
</evidence>
<organism evidence="9">
    <name type="scientific">Notodromas monacha</name>
    <dbReference type="NCBI Taxonomy" id="399045"/>
    <lineage>
        <taxon>Eukaryota</taxon>
        <taxon>Metazoa</taxon>
        <taxon>Ecdysozoa</taxon>
        <taxon>Arthropoda</taxon>
        <taxon>Crustacea</taxon>
        <taxon>Oligostraca</taxon>
        <taxon>Ostracoda</taxon>
        <taxon>Podocopa</taxon>
        <taxon>Podocopida</taxon>
        <taxon>Cypridocopina</taxon>
        <taxon>Cypridoidea</taxon>
        <taxon>Cyprididae</taxon>
        <taxon>Notodromas</taxon>
    </lineage>
</organism>
<dbReference type="OrthoDB" id="203279at2759"/>
<gene>
    <name evidence="9" type="ORF">NMOB1V02_LOCUS914</name>
</gene>
<dbReference type="GO" id="GO:0006357">
    <property type="term" value="P:regulation of transcription by RNA polymerase II"/>
    <property type="evidence" value="ECO:0007669"/>
    <property type="project" value="InterPro"/>
</dbReference>
<evidence type="ECO:0000256" key="2">
    <source>
        <dbReference type="ARBA" id="ARBA00005942"/>
    </source>
</evidence>
<keyword evidence="4" id="KW-0805">Transcription regulation</keyword>
<name>A0A7R9BES1_9CRUS</name>
<accession>A0A7R9BES1</accession>
<comment type="similarity">
    <text evidence="2">Belongs to the Mediator complex subunit 22 family.</text>
</comment>
<protein>
    <recommendedName>
        <fullName evidence="3">Mediator of RNA polymerase II transcription subunit 22</fullName>
    </recommendedName>
    <alternativeName>
        <fullName evidence="8">Mediator complex subunit 22</fullName>
    </alternativeName>
</protein>
<proteinExistence type="inferred from homology"/>
<evidence type="ECO:0000256" key="3">
    <source>
        <dbReference type="ARBA" id="ARBA00019695"/>
    </source>
</evidence>
<evidence type="ECO:0000313" key="9">
    <source>
        <dbReference type="EMBL" id="CAD7273006.1"/>
    </source>
</evidence>
<evidence type="ECO:0000256" key="8">
    <source>
        <dbReference type="ARBA" id="ARBA00031962"/>
    </source>
</evidence>
<comment type="subcellular location">
    <subcellularLocation>
        <location evidence="1">Nucleus</location>
    </subcellularLocation>
</comment>
<dbReference type="Proteomes" id="UP000678499">
    <property type="component" value="Unassembled WGS sequence"/>
</dbReference>
<dbReference type="AlphaFoldDB" id="A0A7R9BES1"/>
<dbReference type="GO" id="GO:0016592">
    <property type="term" value="C:mediator complex"/>
    <property type="evidence" value="ECO:0007669"/>
    <property type="project" value="InterPro"/>
</dbReference>
<comment type="function">
    <text evidence="7">Component of the Mediator complex, a coactivator involved in the regulated transcription of nearly all RNA polymerase II-dependent genes. Mediator functions as a bridge to convey information from gene-specific regulatory proteins to the basal RNA polymerase II transcription machinery. Mediator is recruited to promoters by direct interactions with regulatory proteins and serves as a scaffold for the assembly of a functional preinitiation complex with RNA polymerase II and the general transcription factors.</text>
</comment>
<dbReference type="GO" id="GO:0003712">
    <property type="term" value="F:transcription coregulator activity"/>
    <property type="evidence" value="ECO:0007669"/>
    <property type="project" value="InterPro"/>
</dbReference>
<keyword evidence="10" id="KW-1185">Reference proteome</keyword>
<keyword evidence="6" id="KW-0539">Nucleus</keyword>
<dbReference type="PANTHER" id="PTHR12434">
    <property type="entry name" value="MEDIATOR OF RNA POLYMERASE II TRANSCRIPTION SUBUNIT 22"/>
    <property type="match status" value="1"/>
</dbReference>
<dbReference type="Pfam" id="PF06179">
    <property type="entry name" value="Med22"/>
    <property type="match status" value="1"/>
</dbReference>
<sequence length="146" mass="16964">MSQPVPVPQAKSLPQQKEALLKGHHKQLKDDIKAILENFHEIVKLGKIEEETQVNRYTQVEEDALEMQVRAANIVRAGESLMKLVAELKQYQILNDFPSVNESIDRNTKLFKDLQAETDRKLMALRDDIATELYELEEEYYTSMFK</sequence>
<keyword evidence="5" id="KW-0804">Transcription</keyword>
<evidence type="ECO:0000256" key="6">
    <source>
        <dbReference type="ARBA" id="ARBA00023242"/>
    </source>
</evidence>
<evidence type="ECO:0000256" key="1">
    <source>
        <dbReference type="ARBA" id="ARBA00004123"/>
    </source>
</evidence>
<dbReference type="PANTHER" id="PTHR12434:SF6">
    <property type="entry name" value="MEDIATOR OF RNA POLYMERASE II TRANSCRIPTION SUBUNIT 22"/>
    <property type="match status" value="1"/>
</dbReference>
<reference evidence="9" key="1">
    <citation type="submission" date="2020-11" db="EMBL/GenBank/DDBJ databases">
        <authorList>
            <person name="Tran Van P."/>
        </authorList>
    </citation>
    <scope>NUCLEOTIDE SEQUENCE</scope>
</reference>
<dbReference type="EMBL" id="CAJPEX010000081">
    <property type="protein sequence ID" value="CAG0913158.1"/>
    <property type="molecule type" value="Genomic_DNA"/>
</dbReference>